<evidence type="ECO:0000313" key="3">
    <source>
        <dbReference type="Proteomes" id="UP000031202"/>
    </source>
</evidence>
<proteinExistence type="predicted"/>
<protein>
    <recommendedName>
        <fullName evidence="4">Adenylate/guanylate cyclase domain-containing protein</fullName>
    </recommendedName>
</protein>
<reference evidence="2 3" key="1">
    <citation type="submission" date="2014-12" db="EMBL/GenBank/DDBJ databases">
        <title>Genome sequencing of Microbacterium hominis TPW29.</title>
        <authorList>
            <person name="Tan P.W."/>
            <person name="Chan K.-G."/>
        </authorList>
    </citation>
    <scope>NUCLEOTIDE SEQUENCE [LARGE SCALE GENOMIC DNA]</scope>
    <source>
        <strain evidence="2 3">TPW29</strain>
    </source>
</reference>
<feature type="region of interest" description="Disordered" evidence="1">
    <location>
        <begin position="269"/>
        <end position="315"/>
    </location>
</feature>
<dbReference type="RefSeq" id="WP_039412124.1">
    <property type="nucleotide sequence ID" value="NZ_JWSZ01000001.1"/>
</dbReference>
<evidence type="ECO:0008006" key="4">
    <source>
        <dbReference type="Google" id="ProtNLM"/>
    </source>
</evidence>
<dbReference type="Gene3D" id="3.30.70.1230">
    <property type="entry name" value="Nucleotide cyclase"/>
    <property type="match status" value="1"/>
</dbReference>
<evidence type="ECO:0000256" key="1">
    <source>
        <dbReference type="SAM" id="MobiDB-lite"/>
    </source>
</evidence>
<sequence>MALKLSELLAVISSDIDEELKSIPDVVEKSPDSFDVSDLPISKREWHKLEDVVAVAVDLKGSSKLSTGKHAASTASIYEASTDNAVRVLHHFGADFIQIQGDGAFGLFWGDARYERAICAAISVKTFSEELTAKIEHKWPDAPATGYKVGVASGRVLAKRIGTPRNPAEQEPIWSGKPVNYAVKAAQTADAGELIVTSEVWAEIEDNDYLVASCGHAGAEQREVAELWENVTIEHVPDDARDGRLLRSVWCASCGDDFSDAILAGKTSRQDAKEVSAKARSSALSEGLKRVRAERQARHDARIRGLSRQPDPPRR</sequence>
<dbReference type="AlphaFoldDB" id="A0A0B4CUS7"/>
<comment type="caution">
    <text evidence="2">The sequence shown here is derived from an EMBL/GenBank/DDBJ whole genome shotgun (WGS) entry which is preliminary data.</text>
</comment>
<dbReference type="EMBL" id="JWSZ01000001">
    <property type="protein sequence ID" value="KIC60167.1"/>
    <property type="molecule type" value="Genomic_DNA"/>
</dbReference>
<dbReference type="SUPFAM" id="SSF55073">
    <property type="entry name" value="Nucleotide cyclase"/>
    <property type="match status" value="1"/>
</dbReference>
<feature type="compositionally biased region" description="Basic and acidic residues" evidence="1">
    <location>
        <begin position="287"/>
        <end position="303"/>
    </location>
</feature>
<gene>
    <name evidence="2" type="ORF">RM52_01860</name>
</gene>
<dbReference type="Proteomes" id="UP000031202">
    <property type="component" value="Unassembled WGS sequence"/>
</dbReference>
<name>A0A0B4CUS7_9MICO</name>
<organism evidence="2 3">
    <name type="scientific">Microbacterium hominis</name>
    <dbReference type="NCBI Taxonomy" id="162426"/>
    <lineage>
        <taxon>Bacteria</taxon>
        <taxon>Bacillati</taxon>
        <taxon>Actinomycetota</taxon>
        <taxon>Actinomycetes</taxon>
        <taxon>Micrococcales</taxon>
        <taxon>Microbacteriaceae</taxon>
        <taxon>Microbacterium</taxon>
    </lineage>
</organism>
<dbReference type="InterPro" id="IPR029787">
    <property type="entry name" value="Nucleotide_cyclase"/>
</dbReference>
<evidence type="ECO:0000313" key="2">
    <source>
        <dbReference type="EMBL" id="KIC60167.1"/>
    </source>
</evidence>
<accession>A0A0B4CUS7</accession>